<dbReference type="EMBL" id="JAVHNS010000018">
    <property type="protein sequence ID" value="KAK6331352.1"/>
    <property type="molecule type" value="Genomic_DNA"/>
</dbReference>
<dbReference type="AlphaFoldDB" id="A0AAV9TXV4"/>
<accession>A0AAV9TXV4</accession>
<dbReference type="Pfam" id="PF08192">
    <property type="entry name" value="Peptidase_S64"/>
    <property type="match status" value="1"/>
</dbReference>
<name>A0AAV9TXV4_9PEZI</name>
<dbReference type="SUPFAM" id="SSF50494">
    <property type="entry name" value="Trypsin-like serine proteases"/>
    <property type="match status" value="1"/>
</dbReference>
<proteinExistence type="predicted"/>
<dbReference type="InterPro" id="IPR009003">
    <property type="entry name" value="Peptidase_S1_PA"/>
</dbReference>
<reference evidence="1 2" key="1">
    <citation type="submission" date="2019-10" db="EMBL/GenBank/DDBJ databases">
        <authorList>
            <person name="Palmer J.M."/>
        </authorList>
    </citation>
    <scope>NUCLEOTIDE SEQUENCE [LARGE SCALE GENOMIC DNA]</scope>
    <source>
        <strain evidence="1 2">TWF730</strain>
    </source>
</reference>
<sequence length="464" mass="52198">MVSKSCYHRDRRVRVSYRVPYWKPDIRALPPNHFLDEAVRPVIRKIARRLDILGLKVLCIDPVMMDNCPTILITSRRQKPQDFDFIIAPAIRSMVQTRRFYCIEFSAETPQVLSKRVLSFSTYLPVRLPGQSIGVAGIPWSAGTVGGLIQFDDPNMVNYCFAMSCHHILQPTRPPFQTGDSHVQKNSRHLNTIGLLHKAVPWKLKGTSRIVMPALFDRADQLEDLGLQRIALHNRIASAKHNYSKDKIRRPEDFKMTKIERKDDARLIQLQRRDCTFGKIAITSGYRIDPQTGGSIDWGLVRLPKNTAVGNTFIFPGEGWGGKLETIVIDVSEPIPGEEVGKIGCSTGFTTGVISSTVHCVDLDCNGVYTKEWAVVGHRNHPFSADGDSGSWVINKKSEVVGVIIGNNGVISYMSPMNAVIEDIQAVTGRKVVLHGAIGETWRIQGNKDKKWLPNFRRYREKTD</sequence>
<dbReference type="Proteomes" id="UP001373714">
    <property type="component" value="Unassembled WGS sequence"/>
</dbReference>
<organism evidence="1 2">
    <name type="scientific">Orbilia blumenaviensis</name>
    <dbReference type="NCBI Taxonomy" id="1796055"/>
    <lineage>
        <taxon>Eukaryota</taxon>
        <taxon>Fungi</taxon>
        <taxon>Dikarya</taxon>
        <taxon>Ascomycota</taxon>
        <taxon>Pezizomycotina</taxon>
        <taxon>Orbiliomycetes</taxon>
        <taxon>Orbiliales</taxon>
        <taxon>Orbiliaceae</taxon>
        <taxon>Orbilia</taxon>
    </lineage>
</organism>
<keyword evidence="2" id="KW-1185">Reference proteome</keyword>
<dbReference type="InterPro" id="IPR012985">
    <property type="entry name" value="Peptidase_S64_Ssy5"/>
</dbReference>
<gene>
    <name evidence="1" type="ORF">TWF730_004433</name>
</gene>
<comment type="caution">
    <text evidence="1">The sequence shown here is derived from an EMBL/GenBank/DDBJ whole genome shotgun (WGS) entry which is preliminary data.</text>
</comment>
<protein>
    <submittedName>
        <fullName evidence="1">Uncharacterized protein</fullName>
    </submittedName>
</protein>
<evidence type="ECO:0000313" key="1">
    <source>
        <dbReference type="EMBL" id="KAK6331352.1"/>
    </source>
</evidence>
<evidence type="ECO:0000313" key="2">
    <source>
        <dbReference type="Proteomes" id="UP001373714"/>
    </source>
</evidence>
<dbReference type="InterPro" id="IPR043504">
    <property type="entry name" value="Peptidase_S1_PA_chymotrypsin"/>
</dbReference>
<dbReference type="Gene3D" id="2.40.10.10">
    <property type="entry name" value="Trypsin-like serine proteases"/>
    <property type="match status" value="2"/>
</dbReference>